<proteinExistence type="predicted"/>
<sequence length="289" mass="30521">MTWQTIALRPPATATAFEGAFDGLKDAASMGIGDARTRLENLVEPPRVPSPGAGAGAVGMPELGGDGHLIVIHPYQLESRHGAEYRPSLSFPNAATAAAGKISAIQASSLDILAIAITGSRLDQWAASLATFTGVFPIPELLRVRRRAEAMLTIEKDKFTRPPPRKSPDAIGISLQHLPVLQDMNAALRARCALSRGYRMENLSAAGHIAGLLTKKQAHLDDLSQRWTNLTTALHGGAGLVRRLQGGPASAARALTDNTPGHEYSMTALLILAGPPGGMTALFEMFGLN</sequence>
<reference evidence="1" key="1">
    <citation type="submission" date="2019-02" db="EMBL/GenBank/DDBJ databases">
        <authorList>
            <person name="Gruber-Vodicka R. H."/>
            <person name="Seah K. B. B."/>
        </authorList>
    </citation>
    <scope>NUCLEOTIDE SEQUENCE</scope>
    <source>
        <strain evidence="1">BECK_BY7</strain>
    </source>
</reference>
<accession>A0A450WI75</accession>
<protein>
    <submittedName>
        <fullName evidence="1">Uncharacterized protein</fullName>
    </submittedName>
</protein>
<name>A0A450WI75_9GAMM</name>
<gene>
    <name evidence="1" type="ORF">BECKLFY1418C_GA0070996_102545</name>
</gene>
<dbReference type="AlphaFoldDB" id="A0A450WI75"/>
<dbReference type="EMBL" id="CAADFN010000025">
    <property type="protein sequence ID" value="VFK16734.1"/>
    <property type="molecule type" value="Genomic_DNA"/>
</dbReference>
<evidence type="ECO:0000313" key="1">
    <source>
        <dbReference type="EMBL" id="VFK16734.1"/>
    </source>
</evidence>
<organism evidence="1">
    <name type="scientific">Candidatus Kentrum sp. LFY</name>
    <dbReference type="NCBI Taxonomy" id="2126342"/>
    <lineage>
        <taxon>Bacteria</taxon>
        <taxon>Pseudomonadati</taxon>
        <taxon>Pseudomonadota</taxon>
        <taxon>Gammaproteobacteria</taxon>
        <taxon>Candidatus Kentrum</taxon>
    </lineage>
</organism>